<dbReference type="AlphaFoldDB" id="A0A9E7C6D7"/>
<evidence type="ECO:0000256" key="1">
    <source>
        <dbReference type="ARBA" id="ARBA00022729"/>
    </source>
</evidence>
<accession>A0A9E7C6D7</accession>
<dbReference type="InterPro" id="IPR008969">
    <property type="entry name" value="CarboxyPept-like_regulatory"/>
</dbReference>
<keyword evidence="4" id="KW-1185">Reference proteome</keyword>
<dbReference type="SUPFAM" id="SSF49464">
    <property type="entry name" value="Carboxypeptidase regulatory domain-like"/>
    <property type="match status" value="2"/>
</dbReference>
<evidence type="ECO:0008006" key="5">
    <source>
        <dbReference type="Google" id="ProtNLM"/>
    </source>
</evidence>
<dbReference type="EMBL" id="CP087164">
    <property type="protein sequence ID" value="UGS38757.1"/>
    <property type="molecule type" value="Genomic_DNA"/>
</dbReference>
<evidence type="ECO:0000256" key="2">
    <source>
        <dbReference type="SAM" id="SignalP"/>
    </source>
</evidence>
<dbReference type="PANTHER" id="PTHR23303:SF14">
    <property type="entry name" value="BOS COMPLEX SUBUNIT NOMO1-RELATED"/>
    <property type="match status" value="1"/>
</dbReference>
<dbReference type="GO" id="GO:0030246">
    <property type="term" value="F:carbohydrate binding"/>
    <property type="evidence" value="ECO:0007669"/>
    <property type="project" value="InterPro"/>
</dbReference>
<dbReference type="Gene3D" id="2.60.40.1120">
    <property type="entry name" value="Carboxypeptidase-like, regulatory domain"/>
    <property type="match status" value="4"/>
</dbReference>
<keyword evidence="1 2" id="KW-0732">Signal</keyword>
<organism evidence="3 4">
    <name type="scientific">Capillimicrobium parvum</name>
    <dbReference type="NCBI Taxonomy" id="2884022"/>
    <lineage>
        <taxon>Bacteria</taxon>
        <taxon>Bacillati</taxon>
        <taxon>Actinomycetota</taxon>
        <taxon>Thermoleophilia</taxon>
        <taxon>Solirubrobacterales</taxon>
        <taxon>Capillimicrobiaceae</taxon>
        <taxon>Capillimicrobium</taxon>
    </lineage>
</organism>
<dbReference type="SUPFAM" id="SSF49452">
    <property type="entry name" value="Starch-binding domain-like"/>
    <property type="match status" value="2"/>
</dbReference>
<reference evidence="3" key="1">
    <citation type="journal article" date="2022" name="Int. J. Syst. Evol. Microbiol.">
        <title>Pseudomonas aegrilactucae sp. nov. and Pseudomonas morbosilactucae sp. nov., pathogens causing bacterial rot of lettuce in Japan.</title>
        <authorList>
            <person name="Sawada H."/>
            <person name="Fujikawa T."/>
            <person name="Satou M."/>
        </authorList>
    </citation>
    <scope>NUCLEOTIDE SEQUENCE</scope>
    <source>
        <strain evidence="3">0166_1</strain>
    </source>
</reference>
<dbReference type="InterPro" id="IPR051417">
    <property type="entry name" value="SDr/BOS_complex"/>
</dbReference>
<feature type="chain" id="PRO_5039330193" description="Alpha-amylase" evidence="2">
    <location>
        <begin position="28"/>
        <end position="495"/>
    </location>
</feature>
<gene>
    <name evidence="3" type="ORF">DSM104329_05187</name>
</gene>
<feature type="signal peptide" evidence="2">
    <location>
        <begin position="1"/>
        <end position="27"/>
    </location>
</feature>
<dbReference type="InterPro" id="IPR013784">
    <property type="entry name" value="Carb-bd-like_fold"/>
</dbReference>
<dbReference type="PANTHER" id="PTHR23303">
    <property type="entry name" value="CARBOXYPEPTIDASE REGULATORY REGION-CONTAINING"/>
    <property type="match status" value="1"/>
</dbReference>
<dbReference type="KEGG" id="sbae:DSM104329_05187"/>
<evidence type="ECO:0000313" key="4">
    <source>
        <dbReference type="Proteomes" id="UP001162834"/>
    </source>
</evidence>
<dbReference type="Pfam" id="PF13620">
    <property type="entry name" value="CarboxypepD_reg"/>
    <property type="match status" value="4"/>
</dbReference>
<protein>
    <recommendedName>
        <fullName evidence="5">Alpha-amylase</fullName>
    </recommendedName>
</protein>
<name>A0A9E7C6D7_9ACTN</name>
<sequence length="495" mass="51700">MLRAARILLAATAIVATSGVAAGAAGAAGMQGTVRGELGAPLAGATVSISGPMSAAKRTKADGTYTVQGLVDGSYTVRFSPPVGSPLREEYYDDQPDAAHATPVTVRSGAWTRPIDATLTRPPATITGRVTDERTGDRIKNVVVQATGPTGATATTGADGRYALGGLVPGSYTLRFSPASGVNYIVEFYDDAADAAHATPITVGSGATRTADAQLARGAVLTGFVSDSDANGIGGVSIEVAHGTDPPVGTGVTNTYGSYRIVGIRQAPGELGEYVTRFRKEGYVDEDAPKRYLRAGQTYTTNVVMHRTDELAILTGQVTKAGGAPLEDAVVKATDTAGVKQFGEATTGPDGRYRLALRGGTYRVWFAGPEGAGYAEQGRSITLPWNTSTTIDVQLVVGATLEGRVTDTLGVPLDDVLVVVHPYPSRTFGVYTYTAADGTYTLDRIPPGQYYVELGDSHHYHQWWDHQPTYTTATVLTLASAQTVSGIDASLTLFP</sequence>
<dbReference type="Proteomes" id="UP001162834">
    <property type="component" value="Chromosome"/>
</dbReference>
<evidence type="ECO:0000313" key="3">
    <source>
        <dbReference type="EMBL" id="UGS38757.1"/>
    </source>
</evidence>
<proteinExistence type="predicted"/>
<dbReference type="RefSeq" id="WP_259312773.1">
    <property type="nucleotide sequence ID" value="NZ_CP087164.1"/>
</dbReference>